<organism evidence="19 20">
    <name type="scientific">Araneus ventricosus</name>
    <name type="common">Orbweaver spider</name>
    <name type="synonym">Epeira ventricosa</name>
    <dbReference type="NCBI Taxonomy" id="182803"/>
    <lineage>
        <taxon>Eukaryota</taxon>
        <taxon>Metazoa</taxon>
        <taxon>Ecdysozoa</taxon>
        <taxon>Arthropoda</taxon>
        <taxon>Chelicerata</taxon>
        <taxon>Arachnida</taxon>
        <taxon>Araneae</taxon>
        <taxon>Araneomorphae</taxon>
        <taxon>Entelegynae</taxon>
        <taxon>Araneoidea</taxon>
        <taxon>Araneidae</taxon>
        <taxon>Araneus</taxon>
    </lineage>
</organism>
<dbReference type="InterPro" id="IPR020583">
    <property type="entry name" value="Inositol_monoP_metal-BS"/>
</dbReference>
<dbReference type="AlphaFoldDB" id="A0A4Y2H4M2"/>
<dbReference type="Gene3D" id="3.40.190.80">
    <property type="match status" value="1"/>
</dbReference>
<dbReference type="InterPro" id="IPR020550">
    <property type="entry name" value="Inositol_monophosphatase_CS"/>
</dbReference>
<dbReference type="PROSITE" id="PS00630">
    <property type="entry name" value="IMP_2"/>
    <property type="match status" value="1"/>
</dbReference>
<feature type="binding site" evidence="18">
    <location>
        <position position="116"/>
    </location>
    <ligand>
        <name>Mg(2+)</name>
        <dbReference type="ChEBI" id="CHEBI:18420"/>
        <label>1</label>
        <note>catalytic</note>
    </ligand>
</feature>
<evidence type="ECO:0000256" key="6">
    <source>
        <dbReference type="ARBA" id="ARBA00022801"/>
    </source>
</evidence>
<comment type="catalytic activity">
    <reaction evidence="14">
        <text>3'-phosphoadenylyl sulfate + H2O = adenosine 5'-phosphosulfate + phosphate</text>
        <dbReference type="Rhea" id="RHEA:77639"/>
        <dbReference type="ChEBI" id="CHEBI:15377"/>
        <dbReference type="ChEBI" id="CHEBI:43474"/>
        <dbReference type="ChEBI" id="CHEBI:58243"/>
        <dbReference type="ChEBI" id="CHEBI:58339"/>
        <dbReference type="EC" id="3.1.3.7"/>
    </reaction>
    <physiologicalReaction direction="left-to-right" evidence="14">
        <dbReference type="Rhea" id="RHEA:77640"/>
    </physiologicalReaction>
</comment>
<evidence type="ECO:0000313" key="20">
    <source>
        <dbReference type="Proteomes" id="UP000499080"/>
    </source>
</evidence>
<evidence type="ECO:0000256" key="17">
    <source>
        <dbReference type="ARBA" id="ARBA00044554"/>
    </source>
</evidence>
<dbReference type="GO" id="GO:0008441">
    <property type="term" value="F:3'(2'),5'-bisphosphate nucleotidase activity"/>
    <property type="evidence" value="ECO:0007669"/>
    <property type="project" value="UniProtKB-EC"/>
</dbReference>
<dbReference type="OrthoDB" id="411145at2759"/>
<dbReference type="InterPro" id="IPR000760">
    <property type="entry name" value="Inositol_monophosphatase-like"/>
</dbReference>
<evidence type="ECO:0000256" key="3">
    <source>
        <dbReference type="ARBA" id="ARBA00012633"/>
    </source>
</evidence>
<dbReference type="CDD" id="cd01640">
    <property type="entry name" value="IPPase"/>
    <property type="match status" value="1"/>
</dbReference>
<proteinExistence type="inferred from homology"/>
<dbReference type="PANTHER" id="PTHR43028">
    <property type="entry name" value="3'(2'),5'-BISPHOSPHATE NUCLEOTIDASE 1"/>
    <property type="match status" value="1"/>
</dbReference>
<comment type="cofactor">
    <cofactor evidence="1 18">
        <name>Mg(2+)</name>
        <dbReference type="ChEBI" id="CHEBI:18420"/>
    </cofactor>
</comment>
<dbReference type="EMBL" id="BGPR01001713">
    <property type="protein sequence ID" value="GBM60071.1"/>
    <property type="molecule type" value="Genomic_DNA"/>
</dbReference>
<keyword evidence="6" id="KW-0378">Hydrolase</keyword>
<gene>
    <name evidence="19" type="primary">BPNT1</name>
    <name evidence="19" type="ORF">AVEN_103424_1</name>
</gene>
<keyword evidence="7 18" id="KW-0460">Magnesium</keyword>
<keyword evidence="4" id="KW-0452">Lithium</keyword>
<evidence type="ECO:0000256" key="8">
    <source>
        <dbReference type="ARBA" id="ARBA00040342"/>
    </source>
</evidence>
<dbReference type="Gene3D" id="3.30.540.10">
    <property type="entry name" value="Fructose-1,6-Bisphosphatase, subunit A, domain 1"/>
    <property type="match status" value="1"/>
</dbReference>
<comment type="catalytic activity">
    <reaction evidence="13">
        <text>adenosine 3',5'-bisphosphate + H2O = AMP + phosphate</text>
        <dbReference type="Rhea" id="RHEA:10040"/>
        <dbReference type="ChEBI" id="CHEBI:15377"/>
        <dbReference type="ChEBI" id="CHEBI:43474"/>
        <dbReference type="ChEBI" id="CHEBI:58343"/>
        <dbReference type="ChEBI" id="CHEBI:456215"/>
        <dbReference type="EC" id="3.1.3.7"/>
    </reaction>
    <physiologicalReaction direction="left-to-right" evidence="13">
        <dbReference type="Rhea" id="RHEA:10041"/>
    </physiologicalReaction>
</comment>
<dbReference type="PROSITE" id="PS00629">
    <property type="entry name" value="IMP_1"/>
    <property type="match status" value="1"/>
</dbReference>
<name>A0A4Y2H4M2_ARAVE</name>
<dbReference type="EC" id="3.1.3.7" evidence="3"/>
<feature type="binding site" evidence="18">
    <location>
        <position position="71"/>
    </location>
    <ligand>
        <name>Mg(2+)</name>
        <dbReference type="ChEBI" id="CHEBI:18420"/>
        <label>1</label>
        <note>catalytic</note>
    </ligand>
</feature>
<feature type="binding site" evidence="18">
    <location>
        <position position="117"/>
    </location>
    <ligand>
        <name>Mg(2+)</name>
        <dbReference type="ChEBI" id="CHEBI:18420"/>
        <label>1</label>
        <note>catalytic</note>
    </ligand>
</feature>
<evidence type="ECO:0000256" key="4">
    <source>
        <dbReference type="ARBA" id="ARBA00022671"/>
    </source>
</evidence>
<evidence type="ECO:0000313" key="19">
    <source>
        <dbReference type="EMBL" id="GBM60071.1"/>
    </source>
</evidence>
<dbReference type="SUPFAM" id="SSF56655">
    <property type="entry name" value="Carbohydrate phosphatase"/>
    <property type="match status" value="1"/>
</dbReference>
<accession>A0A4Y2H4M2</accession>
<evidence type="ECO:0000256" key="16">
    <source>
        <dbReference type="ARBA" id="ARBA00044544"/>
    </source>
</evidence>
<dbReference type="Pfam" id="PF00459">
    <property type="entry name" value="Inositol_P"/>
    <property type="match status" value="1"/>
</dbReference>
<feature type="binding site" evidence="18">
    <location>
        <position position="114"/>
    </location>
    <ligand>
        <name>Mg(2+)</name>
        <dbReference type="ChEBI" id="CHEBI:18420"/>
        <label>1</label>
        <note>catalytic</note>
    </ligand>
</feature>
<keyword evidence="5 18" id="KW-0479">Metal-binding</keyword>
<evidence type="ECO:0000256" key="7">
    <source>
        <dbReference type="ARBA" id="ARBA00022842"/>
    </source>
</evidence>
<evidence type="ECO:0000256" key="5">
    <source>
        <dbReference type="ARBA" id="ARBA00022723"/>
    </source>
</evidence>
<protein>
    <recommendedName>
        <fullName evidence="8">3'(2'),5'-bisphosphate nucleotidase 1</fullName>
        <ecNumber evidence="15">3.1.3.57</ecNumber>
        <ecNumber evidence="3">3.1.3.7</ecNumber>
    </recommendedName>
    <alternativeName>
        <fullName evidence="16">3'-phosphoadenosine 5'-phosphate phosphatase</fullName>
    </alternativeName>
    <alternativeName>
        <fullName evidence="9">Bisphosphate 3'-nucleotidase 1</fullName>
    </alternativeName>
    <alternativeName>
        <fullName evidence="17">Inositol-polyphosphate 1-phosphatase</fullName>
    </alternativeName>
</protein>
<dbReference type="PRINTS" id="PR00377">
    <property type="entry name" value="IMPHPHTASES"/>
</dbReference>
<keyword evidence="20" id="KW-1185">Reference proteome</keyword>
<dbReference type="Proteomes" id="UP000499080">
    <property type="component" value="Unassembled WGS sequence"/>
</dbReference>
<evidence type="ECO:0000256" key="2">
    <source>
        <dbReference type="ARBA" id="ARBA00009759"/>
    </source>
</evidence>
<comment type="catalytic activity">
    <reaction evidence="12">
        <text>1D-myo-inositol 1,4-bisphosphate + H2O = 1D-myo-inositol 4-phosphate + phosphate</text>
        <dbReference type="Rhea" id="RHEA:15553"/>
        <dbReference type="ChEBI" id="CHEBI:15377"/>
        <dbReference type="ChEBI" id="CHEBI:43474"/>
        <dbReference type="ChEBI" id="CHEBI:58282"/>
        <dbReference type="ChEBI" id="CHEBI:58469"/>
        <dbReference type="EC" id="3.1.3.57"/>
    </reaction>
    <physiologicalReaction direction="left-to-right" evidence="12">
        <dbReference type="Rhea" id="RHEA:15554"/>
    </physiologicalReaction>
</comment>
<dbReference type="GO" id="GO:0004441">
    <property type="term" value="F:inositol-1,4-bisphosphate 1-phosphatase activity"/>
    <property type="evidence" value="ECO:0007669"/>
    <property type="project" value="UniProtKB-EC"/>
</dbReference>
<evidence type="ECO:0000256" key="1">
    <source>
        <dbReference type="ARBA" id="ARBA00001946"/>
    </source>
</evidence>
<evidence type="ECO:0000256" key="13">
    <source>
        <dbReference type="ARBA" id="ARBA00044479"/>
    </source>
</evidence>
<sequence length="307" mass="33437">MSGSVFVRLMSASVAVANHAGKIIRDIMKKGNLGIVEKGINDLQTEADRSAQRCIVNSLLRQFPKVTIIGEETLEKVENEDDLTVTLQNCETIDVECPVDLASVKEEDVVIWVDPLDGTAEYTQGLLDHVTVLIGLAVNGKAVGGVIHQPYYNYQNEEDLSKLGRTMWGIVGAGTHGIDHKKPAENKRIITTTRSHSNPVINSTIAALKPDEVLKVGGAGHKVLLLIEGKAHAYVFPSKGCKKWDTCAPEALLHAVGGKLTDIHGDLIKYHAEVEHVNARGVLATYLESVHDWYVENMPIEAKTALP</sequence>
<dbReference type="PANTHER" id="PTHR43028:SF5">
    <property type="entry name" value="3'(2'),5'-BISPHOSPHATE NUCLEOTIDASE 1"/>
    <property type="match status" value="1"/>
</dbReference>
<dbReference type="GO" id="GO:0046854">
    <property type="term" value="P:phosphatidylinositol phosphate biosynthetic process"/>
    <property type="evidence" value="ECO:0007669"/>
    <property type="project" value="InterPro"/>
</dbReference>
<dbReference type="FunFam" id="3.30.540.10:FF:000023">
    <property type="entry name" value="Protein CBR-TAG-231"/>
    <property type="match status" value="1"/>
</dbReference>
<comment type="similarity">
    <text evidence="2">Belongs to the inositol monophosphatase superfamily.</text>
</comment>
<dbReference type="GO" id="GO:0046872">
    <property type="term" value="F:metal ion binding"/>
    <property type="evidence" value="ECO:0007669"/>
    <property type="project" value="UniProtKB-KW"/>
</dbReference>
<evidence type="ECO:0000256" key="11">
    <source>
        <dbReference type="ARBA" id="ARBA00044466"/>
    </source>
</evidence>
<dbReference type="InterPro" id="IPR050725">
    <property type="entry name" value="CysQ/Inositol_MonoPase"/>
</dbReference>
<evidence type="ECO:0000256" key="9">
    <source>
        <dbReference type="ARBA" id="ARBA00041815"/>
    </source>
</evidence>
<dbReference type="EC" id="3.1.3.57" evidence="15"/>
<comment type="catalytic activity">
    <reaction evidence="10">
        <text>1D-myo-inositol 1,3,4-trisphosphate + H2O = 1D-myo-inositol 3,4-bisphosphate + phosphate</text>
        <dbReference type="Rhea" id="RHEA:70319"/>
        <dbReference type="ChEBI" id="CHEBI:15377"/>
        <dbReference type="ChEBI" id="CHEBI:43474"/>
        <dbReference type="ChEBI" id="CHEBI:58414"/>
        <dbReference type="ChEBI" id="CHEBI:83241"/>
    </reaction>
    <physiologicalReaction direction="left-to-right" evidence="10">
        <dbReference type="Rhea" id="RHEA:70320"/>
    </physiologicalReaction>
</comment>
<evidence type="ECO:0000256" key="12">
    <source>
        <dbReference type="ARBA" id="ARBA00044478"/>
    </source>
</evidence>
<evidence type="ECO:0000256" key="10">
    <source>
        <dbReference type="ARBA" id="ARBA00044465"/>
    </source>
</evidence>
<dbReference type="FunFam" id="3.40.190.80:FF:000006">
    <property type="entry name" value="Bisphosphate nucleotidase 1"/>
    <property type="match status" value="1"/>
</dbReference>
<evidence type="ECO:0000256" key="14">
    <source>
        <dbReference type="ARBA" id="ARBA00044484"/>
    </source>
</evidence>
<evidence type="ECO:0000256" key="15">
    <source>
        <dbReference type="ARBA" id="ARBA00044519"/>
    </source>
</evidence>
<comment type="caution">
    <text evidence="19">The sequence shown here is derived from an EMBL/GenBank/DDBJ whole genome shotgun (WGS) entry which is preliminary data.</text>
</comment>
<comment type="catalytic activity">
    <reaction evidence="11">
        <text>adenosine 2',5'-bisphosphate + H2O = AMP + phosphate</text>
        <dbReference type="Rhea" id="RHEA:77643"/>
        <dbReference type="ChEBI" id="CHEBI:15377"/>
        <dbReference type="ChEBI" id="CHEBI:43474"/>
        <dbReference type="ChEBI" id="CHEBI:194156"/>
        <dbReference type="ChEBI" id="CHEBI:456215"/>
        <dbReference type="EC" id="3.1.3.7"/>
    </reaction>
    <physiologicalReaction direction="left-to-right" evidence="11">
        <dbReference type="Rhea" id="RHEA:77644"/>
    </physiologicalReaction>
</comment>
<evidence type="ECO:0000256" key="18">
    <source>
        <dbReference type="PIRSR" id="PIRSR600760-2"/>
    </source>
</evidence>
<feature type="binding site" evidence="18">
    <location>
        <position position="245"/>
    </location>
    <ligand>
        <name>Mg(2+)</name>
        <dbReference type="ChEBI" id="CHEBI:18420"/>
        <label>1</label>
        <note>catalytic</note>
    </ligand>
</feature>
<reference evidence="19 20" key="1">
    <citation type="journal article" date="2019" name="Sci. Rep.">
        <title>Orb-weaving spider Araneus ventricosus genome elucidates the spidroin gene catalogue.</title>
        <authorList>
            <person name="Kono N."/>
            <person name="Nakamura H."/>
            <person name="Ohtoshi R."/>
            <person name="Moran D.A.P."/>
            <person name="Shinohara A."/>
            <person name="Yoshida Y."/>
            <person name="Fujiwara M."/>
            <person name="Mori M."/>
            <person name="Tomita M."/>
            <person name="Arakawa K."/>
        </authorList>
    </citation>
    <scope>NUCLEOTIDE SEQUENCE [LARGE SCALE GENOMIC DNA]</scope>
</reference>